<evidence type="ECO:0000259" key="6">
    <source>
        <dbReference type="Pfam" id="PF05199"/>
    </source>
</evidence>
<evidence type="ECO:0000313" key="7">
    <source>
        <dbReference type="EMBL" id="QOY90349.1"/>
    </source>
</evidence>
<organism evidence="7 8">
    <name type="scientific">Paludibaculum fermentans</name>
    <dbReference type="NCBI Taxonomy" id="1473598"/>
    <lineage>
        <taxon>Bacteria</taxon>
        <taxon>Pseudomonadati</taxon>
        <taxon>Acidobacteriota</taxon>
        <taxon>Terriglobia</taxon>
        <taxon>Bryobacterales</taxon>
        <taxon>Bryobacteraceae</taxon>
        <taxon>Paludibaculum</taxon>
    </lineage>
</organism>
<keyword evidence="4" id="KW-0560">Oxidoreductase</keyword>
<dbReference type="AlphaFoldDB" id="A0A7S7NV64"/>
<proteinExistence type="inferred from homology"/>
<dbReference type="KEGG" id="pfer:IRI77_10455"/>
<dbReference type="EMBL" id="CP063849">
    <property type="protein sequence ID" value="QOY90349.1"/>
    <property type="molecule type" value="Genomic_DNA"/>
</dbReference>
<dbReference type="PANTHER" id="PTHR46056">
    <property type="entry name" value="LONG-CHAIN-ALCOHOL OXIDASE"/>
    <property type="match status" value="1"/>
</dbReference>
<dbReference type="GO" id="GO:0050660">
    <property type="term" value="F:flavin adenine dinucleotide binding"/>
    <property type="evidence" value="ECO:0007669"/>
    <property type="project" value="InterPro"/>
</dbReference>
<keyword evidence="8" id="KW-1185">Reference proteome</keyword>
<comment type="similarity">
    <text evidence="1">Belongs to the GMC oxidoreductase family.</text>
</comment>
<dbReference type="PANTHER" id="PTHR46056:SF12">
    <property type="entry name" value="LONG-CHAIN-ALCOHOL OXIDASE"/>
    <property type="match status" value="1"/>
</dbReference>
<gene>
    <name evidence="7" type="ORF">IRI77_10455</name>
</gene>
<dbReference type="Pfam" id="PF00732">
    <property type="entry name" value="GMC_oxred_N"/>
    <property type="match status" value="1"/>
</dbReference>
<evidence type="ECO:0000313" key="8">
    <source>
        <dbReference type="Proteomes" id="UP000593892"/>
    </source>
</evidence>
<evidence type="ECO:0000256" key="3">
    <source>
        <dbReference type="ARBA" id="ARBA00022827"/>
    </source>
</evidence>
<evidence type="ECO:0000256" key="1">
    <source>
        <dbReference type="ARBA" id="ARBA00010790"/>
    </source>
</evidence>
<evidence type="ECO:0000256" key="4">
    <source>
        <dbReference type="ARBA" id="ARBA00023002"/>
    </source>
</evidence>
<evidence type="ECO:0000259" key="5">
    <source>
        <dbReference type="Pfam" id="PF00732"/>
    </source>
</evidence>
<dbReference type="Proteomes" id="UP000593892">
    <property type="component" value="Chromosome"/>
</dbReference>
<evidence type="ECO:0000256" key="2">
    <source>
        <dbReference type="ARBA" id="ARBA00022630"/>
    </source>
</evidence>
<dbReference type="Gene3D" id="3.50.50.60">
    <property type="entry name" value="FAD/NAD(P)-binding domain"/>
    <property type="match status" value="2"/>
</dbReference>
<dbReference type="GO" id="GO:0016614">
    <property type="term" value="F:oxidoreductase activity, acting on CH-OH group of donors"/>
    <property type="evidence" value="ECO:0007669"/>
    <property type="project" value="InterPro"/>
</dbReference>
<dbReference type="RefSeq" id="WP_194452014.1">
    <property type="nucleotide sequence ID" value="NZ_CP063849.1"/>
</dbReference>
<keyword evidence="2" id="KW-0285">Flavoprotein</keyword>
<dbReference type="InterPro" id="IPR000172">
    <property type="entry name" value="GMC_OxRdtase_N"/>
</dbReference>
<feature type="domain" description="Glucose-methanol-choline oxidoreductase C-terminal" evidence="6">
    <location>
        <begin position="412"/>
        <end position="531"/>
    </location>
</feature>
<dbReference type="SUPFAM" id="SSF51905">
    <property type="entry name" value="FAD/NAD(P)-binding domain"/>
    <property type="match status" value="1"/>
</dbReference>
<protein>
    <submittedName>
        <fullName evidence="7">GMC family oxidoreductase</fullName>
    </submittedName>
</protein>
<dbReference type="Pfam" id="PF05199">
    <property type="entry name" value="GMC_oxred_C"/>
    <property type="match status" value="1"/>
</dbReference>
<dbReference type="InterPro" id="IPR007867">
    <property type="entry name" value="GMC_OxRtase_C"/>
</dbReference>
<keyword evidence="3" id="KW-0274">FAD</keyword>
<feature type="domain" description="Glucose-methanol-choline oxidoreductase N-terminal" evidence="5">
    <location>
        <begin position="11"/>
        <end position="317"/>
    </location>
</feature>
<reference evidence="7 8" key="1">
    <citation type="submission" date="2020-10" db="EMBL/GenBank/DDBJ databases">
        <title>Complete genome sequence of Paludibaculum fermentans P105T, a facultatively anaerobic acidobacterium capable of dissimilatory Fe(III) reduction.</title>
        <authorList>
            <person name="Dedysh S.N."/>
            <person name="Beletsky A.V."/>
            <person name="Kulichevskaya I.S."/>
            <person name="Mardanov A.V."/>
            <person name="Ravin N.V."/>
        </authorList>
    </citation>
    <scope>NUCLEOTIDE SEQUENCE [LARGE SCALE GENOMIC DNA]</scope>
    <source>
        <strain evidence="7 8">P105</strain>
    </source>
</reference>
<dbReference type="InterPro" id="IPR036188">
    <property type="entry name" value="FAD/NAD-bd_sf"/>
</dbReference>
<sequence length="547" mass="60176">MITYQPAELVDFVVIGSGAAGGVVAKELSTAGFSVVVLEQGAYVKEKDFTHDELAVNYQHTIANNSKLQPNTFRSSDSETAKVEQRYTYGRLVGGGSVHFTANYWRFHPDDFRERSVFGDVPGSSFADWPVSYDELEPYYTKAEWEIGISGLAGANPFEGPRSKPYPLPPLPVKSSGVLFERAAKKLGLHPFPAPMAVLSQPYRGRGACSHCGWCETFGCEMRAKSSTLASVIPLAEKTGRCEIRSGCYVRRIQSNDAGRVTGAIYYDAQRREVFQRARAVVLSANGVESAKLLLMSPSKRFPHGLANSSGMVGKNFMWDLGAFVSGLFEHPLNEYKSVQVSRVIHDYYAADPKRGFYGGAGIDARFNWFPISFGLDGLPPSGPQWGSEYKKMLGHYFNHTFSTLSHTTSLPVEANRVDLDPTVKDAWGLPVPRLTYQLHPDDRKNLEWARQRQVEILEAAGATQVWSYPVDDIGVSAHLMGTMRMGNDPARSVVNRFNRAHDVPNLFIVDGSSLVTSGRQQPTATIQALAYRAAEAAALAAKQGEI</sequence>
<accession>A0A7S7NV64</accession>
<name>A0A7S7NV64_PALFE</name>
<dbReference type="SUPFAM" id="SSF54373">
    <property type="entry name" value="FAD-linked reductases, C-terminal domain"/>
    <property type="match status" value="1"/>
</dbReference>